<evidence type="ECO:0000313" key="2">
    <source>
        <dbReference type="Proteomes" id="UP000316806"/>
    </source>
</evidence>
<protein>
    <submittedName>
        <fullName evidence="1">Uncharacterized protein</fullName>
    </submittedName>
</protein>
<organism evidence="1 2">
    <name type="scientific">Streptomyces spectabilis</name>
    <dbReference type="NCBI Taxonomy" id="68270"/>
    <lineage>
        <taxon>Bacteria</taxon>
        <taxon>Bacillati</taxon>
        <taxon>Actinomycetota</taxon>
        <taxon>Actinomycetes</taxon>
        <taxon>Kitasatosporales</taxon>
        <taxon>Streptomycetaceae</taxon>
        <taxon>Streptomyces</taxon>
    </lineage>
</organism>
<proteinExistence type="predicted"/>
<dbReference type="EMBL" id="CP040916">
    <property type="protein sequence ID" value="QDQ09195.1"/>
    <property type="molecule type" value="Genomic_DNA"/>
</dbReference>
<dbReference type="AlphaFoldDB" id="A0A516R0K8"/>
<evidence type="ECO:0000313" key="1">
    <source>
        <dbReference type="EMBL" id="QDQ09195.1"/>
    </source>
</evidence>
<dbReference type="RefSeq" id="WP_144000774.1">
    <property type="nucleotide sequence ID" value="NZ_CP040916.1"/>
</dbReference>
<dbReference type="Proteomes" id="UP000316806">
    <property type="component" value="Chromosome"/>
</dbReference>
<name>A0A516R0K8_STRST</name>
<accession>A0A516R0K8</accession>
<reference evidence="1 2" key="1">
    <citation type="journal article" date="2019" name="J. Ind. Microbiol. Biotechnol.">
        <title>The complete genomic sequence of Streptomyces spectabilis NRRL-2792 and identification of secondary metabolite biosynthetic gene clusters.</title>
        <authorList>
            <person name="Sinha A."/>
            <person name="Phillips-Salemka S."/>
            <person name="Niraula T.A."/>
            <person name="Short K.A."/>
            <person name="Niraula N.P."/>
        </authorList>
    </citation>
    <scope>NUCLEOTIDE SEQUENCE [LARGE SCALE GENOMIC DNA]</scope>
    <source>
        <strain evidence="1 2">NRRL 2792</strain>
    </source>
</reference>
<sequence>MGVGVELLVVEWPRVEAAAPDARYELLTDAAFGEAYSDDLFEHGWSWPKTPGENWYGRYAFKGTLGSYKPHFWAGHRWDHLREFVAPETRAPLDRFLDALVWDGLEYTESAGTGLPERDPAWDADLLLWRPPEDPPVIAEWWRQAAPRLESLREPFDQHAAAPGGWISTFEEFTRLLSDWGEVALEAERRGWGLVGLRC</sequence>
<gene>
    <name evidence="1" type="ORF">FH965_00270</name>
</gene>